<evidence type="ECO:0000313" key="4">
    <source>
        <dbReference type="Proteomes" id="UP000594260"/>
    </source>
</evidence>
<dbReference type="EnsemblMetazoa" id="XM_022816809">
    <property type="protein sequence ID" value="XP_022672544"/>
    <property type="gene ID" value="LOC111255125"/>
</dbReference>
<dbReference type="RefSeq" id="XP_022672538.1">
    <property type="nucleotide sequence ID" value="XM_022816803.1"/>
</dbReference>
<reference evidence="3" key="1">
    <citation type="submission" date="2021-01" db="UniProtKB">
        <authorList>
            <consortium name="EnsemblMetazoa"/>
        </authorList>
    </citation>
    <scope>IDENTIFICATION</scope>
</reference>
<dbReference type="EnsemblMetazoa" id="XM_022816837">
    <property type="protein sequence ID" value="XP_022672572"/>
    <property type="gene ID" value="LOC111255125"/>
</dbReference>
<dbReference type="RefSeq" id="XP_022672526.1">
    <property type="nucleotide sequence ID" value="XM_022816791.1"/>
</dbReference>
<dbReference type="RefSeq" id="XP_022672544.1">
    <property type="nucleotide sequence ID" value="XM_022816809.1"/>
</dbReference>
<feature type="compositionally biased region" description="Low complexity" evidence="2">
    <location>
        <begin position="619"/>
        <end position="644"/>
    </location>
</feature>
<dbReference type="RefSeq" id="XP_022672563.1">
    <property type="nucleotide sequence ID" value="XM_022816828.1"/>
</dbReference>
<dbReference type="KEGG" id="vde:111255125"/>
<organism evidence="3 4">
    <name type="scientific">Varroa destructor</name>
    <name type="common">Honeybee mite</name>
    <dbReference type="NCBI Taxonomy" id="109461"/>
    <lineage>
        <taxon>Eukaryota</taxon>
        <taxon>Metazoa</taxon>
        <taxon>Ecdysozoa</taxon>
        <taxon>Arthropoda</taxon>
        <taxon>Chelicerata</taxon>
        <taxon>Arachnida</taxon>
        <taxon>Acari</taxon>
        <taxon>Parasitiformes</taxon>
        <taxon>Mesostigmata</taxon>
        <taxon>Gamasina</taxon>
        <taxon>Dermanyssoidea</taxon>
        <taxon>Varroidae</taxon>
        <taxon>Varroa</taxon>
    </lineage>
</organism>
<dbReference type="AlphaFoldDB" id="A0A7M7L7I1"/>
<feature type="region of interest" description="Disordered" evidence="2">
    <location>
        <begin position="606"/>
        <end position="659"/>
    </location>
</feature>
<accession>A0A7M7L7I1</accession>
<dbReference type="Proteomes" id="UP000594260">
    <property type="component" value="Unplaced"/>
</dbReference>
<name>A0A7M7L7I1_VARDE</name>
<protein>
    <submittedName>
        <fullName evidence="3">Uncharacterized protein</fullName>
    </submittedName>
</protein>
<dbReference type="RefSeq" id="XP_022672558.1">
    <property type="nucleotide sequence ID" value="XM_022816823.1"/>
</dbReference>
<dbReference type="EnsemblMetazoa" id="XM_022816823">
    <property type="protein sequence ID" value="XP_022672558"/>
    <property type="gene ID" value="LOC111255125"/>
</dbReference>
<dbReference type="RefSeq" id="XP_022672572.1">
    <property type="nucleotide sequence ID" value="XM_022816837.1"/>
</dbReference>
<dbReference type="RefSeq" id="XP_022672533.1">
    <property type="nucleotide sequence ID" value="XM_022816798.1"/>
</dbReference>
<dbReference type="EnsemblMetazoa" id="XM_022816828">
    <property type="protein sequence ID" value="XP_022672563"/>
    <property type="gene ID" value="LOC111255125"/>
</dbReference>
<sequence>MPFKLPEPLREPPGALLGGLRESLIASLSFSMEDDDSNFIDVVDYLLSPDKDGCVSDRVIQKYLTLNPQAKEHLVEMLKQLATTNVEDHRFEDAIEPQADSCTHHTSEHTEARIDKDLKQRASRIGYVRVVGATPRALQLLQVSNRVVEGVSILSNVPRYNEDSDYDDLPIISNVYDEVLKAAEDFENNGGIQVTENEPAAGGCKKKRRKKRKNNNKKRSPDPEVELEIELEESEEADVYREMYRIDETLELFRKPLQLPAPSLKQQQLSVCERLGVSQQQHSRLNEKVQVQADSLNTIASYTAGLSSGIAAANALKSEALFDKEFKFKSVGQQDTKVATWDELKCLVSEVFPHDSELKKALDNKSQNSFELWKFVVKYGKMYKDFVSEVLEMVNELKKGLHEAMDMQREKTTEILESHKKEMCIVVEKARIAEGKIDLLEKELDRNKKLLDDQKVKIFGQDEELEKLRKEHITKDKKIKDFHNVKKSLIVEKSKAKDDVKKVTEEMRELKSELEKERKLNETLRAKVRRETDRVEDLEYKLRELENQHYDDQTEMENLQERNNVLTYKVDDLLKEISYLKEKLAKPESSVQRTKPVVATQAEIRQQLNRSPASEEVNSCSSSGIFTESSSSSSLGSKTSFSGTNSTVESPKGCSPVPNGAPRGHCTIFRNELHSLLDPETSNSALLAPDSRDDVFDNTNVADSRGNFSRTIRKGDNVQIQRGVNPQDHGTRADFSSPPFRPGHPQDDVNLSPGYNPWGPSSFAGFSSTSLLGRNDGCSSLFNILSSNSDGLPEGRTNLTSAPPGLEGINVSSGCSQSVGMASPLDIDFNNNLSNSCARQSVMDVPLNCGLTTNTAGNSSSTLSRTINGPTISRRLPVRRFLDFSDLDAPFYS</sequence>
<dbReference type="RefSeq" id="XP_022672550.1">
    <property type="nucleotide sequence ID" value="XM_022816815.1"/>
</dbReference>
<keyword evidence="4" id="KW-1185">Reference proteome</keyword>
<dbReference type="InParanoid" id="A0A7M7L7I1"/>
<evidence type="ECO:0000256" key="1">
    <source>
        <dbReference type="SAM" id="Coils"/>
    </source>
</evidence>
<dbReference type="GeneID" id="111255125"/>
<feature type="compositionally biased region" description="Basic residues" evidence="2">
    <location>
        <begin position="204"/>
        <end position="218"/>
    </location>
</feature>
<proteinExistence type="predicted"/>
<feature type="region of interest" description="Disordered" evidence="2">
    <location>
        <begin position="191"/>
        <end position="227"/>
    </location>
</feature>
<dbReference type="EnsemblMetazoa" id="XM_022816791">
    <property type="protein sequence ID" value="XP_022672526"/>
    <property type="gene ID" value="LOC111255125"/>
</dbReference>
<feature type="compositionally biased region" description="Polar residues" evidence="2">
    <location>
        <begin position="606"/>
        <end position="618"/>
    </location>
</feature>
<dbReference type="EnsemblMetazoa" id="XM_022816798">
    <property type="protein sequence ID" value="XP_022672533"/>
    <property type="gene ID" value="LOC111255125"/>
</dbReference>
<feature type="coiled-coil region" evidence="1">
    <location>
        <begin position="430"/>
        <end position="576"/>
    </location>
</feature>
<evidence type="ECO:0000313" key="3">
    <source>
        <dbReference type="EnsemblMetazoa" id="XP_022672526"/>
    </source>
</evidence>
<keyword evidence="1" id="KW-0175">Coiled coil</keyword>
<dbReference type="EnsemblMetazoa" id="XM_022816815">
    <property type="protein sequence ID" value="XP_022672550"/>
    <property type="gene ID" value="LOC111255125"/>
</dbReference>
<dbReference type="EnsemblMetazoa" id="XM_022816803">
    <property type="protein sequence ID" value="XP_022672538"/>
    <property type="gene ID" value="LOC111255125"/>
</dbReference>
<evidence type="ECO:0000256" key="2">
    <source>
        <dbReference type="SAM" id="MobiDB-lite"/>
    </source>
</evidence>
<feature type="region of interest" description="Disordered" evidence="2">
    <location>
        <begin position="715"/>
        <end position="749"/>
    </location>
</feature>
<dbReference type="OrthoDB" id="10267814at2759"/>